<accession>A0ABM5P9K4</accession>
<reference evidence="1 2" key="1">
    <citation type="journal article" date="2013" name="Stand. Genomic Sci.">
        <title>Complete genome sequence of Dehalobacter restrictus PER-K23(T.).</title>
        <authorList>
            <person name="Kruse T."/>
            <person name="Maillard J."/>
            <person name="Goodwin L."/>
            <person name="Woyke T."/>
            <person name="Teshima H."/>
            <person name="Bruce D."/>
            <person name="Detter C."/>
            <person name="Tapia R."/>
            <person name="Han C."/>
            <person name="Huntemann M."/>
            <person name="Wei C.L."/>
            <person name="Han J."/>
            <person name="Chen A."/>
            <person name="Kyrpides N."/>
            <person name="Szeto E."/>
            <person name="Markowitz V."/>
            <person name="Ivanova N."/>
            <person name="Pagani I."/>
            <person name="Pati A."/>
            <person name="Pitluck S."/>
            <person name="Nolan M."/>
            <person name="Holliger C."/>
            <person name="Smidt H."/>
        </authorList>
    </citation>
    <scope>NUCLEOTIDE SEQUENCE [LARGE SCALE GENOMIC DNA]</scope>
    <source>
        <strain evidence="2">DSM 9455</strain>
    </source>
</reference>
<name>A0ABM5P9K4_DEHRP</name>
<sequence>MNEKLFELIKQVYTECREAERLKIANYLEKQGFKVKKRGSAGKGLKEYKSGGRLNKPFDLSNWKWIEITKDGIEFLVSLQPPDKDPSSGNHHVLMDRIGVCSNEHWIITDIDLPMDEKSLDALVEIINGWN</sequence>
<dbReference type="RefSeq" id="WP_025206008.1">
    <property type="nucleotide sequence ID" value="NZ_CP007033.1"/>
</dbReference>
<protein>
    <submittedName>
        <fullName evidence="1">Uncharacterized protein</fullName>
    </submittedName>
</protein>
<keyword evidence="2" id="KW-1185">Reference proteome</keyword>
<proteinExistence type="predicted"/>
<evidence type="ECO:0000313" key="2">
    <source>
        <dbReference type="Proteomes" id="UP000018934"/>
    </source>
</evidence>
<dbReference type="EMBL" id="CP007033">
    <property type="protein sequence ID" value="AHF11441.1"/>
    <property type="molecule type" value="Genomic_DNA"/>
</dbReference>
<gene>
    <name evidence="1" type="ORF">DEHRE_10815</name>
</gene>
<dbReference type="Proteomes" id="UP000018934">
    <property type="component" value="Chromosome"/>
</dbReference>
<evidence type="ECO:0000313" key="1">
    <source>
        <dbReference type="EMBL" id="AHF11441.1"/>
    </source>
</evidence>
<organism evidence="1 2">
    <name type="scientific">Dehalobacter restrictus (strain DSM 9455 / PER-K23)</name>
    <dbReference type="NCBI Taxonomy" id="871738"/>
    <lineage>
        <taxon>Bacteria</taxon>
        <taxon>Bacillati</taxon>
        <taxon>Bacillota</taxon>
        <taxon>Clostridia</taxon>
        <taxon>Eubacteriales</taxon>
        <taxon>Desulfitobacteriaceae</taxon>
        <taxon>Dehalobacter</taxon>
    </lineage>
</organism>